<evidence type="ECO:0000313" key="3">
    <source>
        <dbReference type="Proteomes" id="UP000014500"/>
    </source>
</evidence>
<dbReference type="EnsemblMetazoa" id="SMAR007336-RA">
    <property type="protein sequence ID" value="SMAR007336-PA"/>
    <property type="gene ID" value="SMAR007336"/>
</dbReference>
<accession>T1J1B8</accession>
<name>T1J1B8_STRMM</name>
<keyword evidence="1" id="KW-1133">Transmembrane helix</keyword>
<dbReference type="AlphaFoldDB" id="T1J1B8"/>
<dbReference type="HOGENOM" id="CLU_1724608_0_0_1"/>
<dbReference type="Proteomes" id="UP000014500">
    <property type="component" value="Unassembled WGS sequence"/>
</dbReference>
<reference evidence="3" key="1">
    <citation type="submission" date="2011-05" db="EMBL/GenBank/DDBJ databases">
        <authorList>
            <person name="Richards S.R."/>
            <person name="Qu J."/>
            <person name="Jiang H."/>
            <person name="Jhangiani S.N."/>
            <person name="Agravi P."/>
            <person name="Goodspeed R."/>
            <person name="Gross S."/>
            <person name="Mandapat C."/>
            <person name="Jackson L."/>
            <person name="Mathew T."/>
            <person name="Pu L."/>
            <person name="Thornton R."/>
            <person name="Saada N."/>
            <person name="Wilczek-Boney K.B."/>
            <person name="Lee S."/>
            <person name="Kovar C."/>
            <person name="Wu Y."/>
            <person name="Scherer S.E."/>
            <person name="Worley K.C."/>
            <person name="Muzny D.M."/>
            <person name="Gibbs R."/>
        </authorList>
    </citation>
    <scope>NUCLEOTIDE SEQUENCE</scope>
    <source>
        <strain evidence="3">Brora</strain>
    </source>
</reference>
<keyword evidence="3" id="KW-1185">Reference proteome</keyword>
<reference evidence="2" key="2">
    <citation type="submission" date="2015-02" db="UniProtKB">
        <authorList>
            <consortium name="EnsemblMetazoa"/>
        </authorList>
    </citation>
    <scope>IDENTIFICATION</scope>
</reference>
<sequence>MAWILNSDRRNGMNQLAKELKIKSKSKDPAVRQFVKKKIIPHLPEIIKELILKLKENPLTGKSAYILWCILVGINPNMTMLTFLLDLILNFVNTADLKAKNDSGDQMSVKEIVDYMAPEILAVGDQLDHSKDEETSVNKFPTPLTLKLKAKL</sequence>
<keyword evidence="1" id="KW-0472">Membrane</keyword>
<evidence type="ECO:0000256" key="1">
    <source>
        <dbReference type="SAM" id="Phobius"/>
    </source>
</evidence>
<organism evidence="2 3">
    <name type="scientific">Strigamia maritima</name>
    <name type="common">European centipede</name>
    <name type="synonym">Geophilus maritimus</name>
    <dbReference type="NCBI Taxonomy" id="126957"/>
    <lineage>
        <taxon>Eukaryota</taxon>
        <taxon>Metazoa</taxon>
        <taxon>Ecdysozoa</taxon>
        <taxon>Arthropoda</taxon>
        <taxon>Myriapoda</taxon>
        <taxon>Chilopoda</taxon>
        <taxon>Pleurostigmophora</taxon>
        <taxon>Geophilomorpha</taxon>
        <taxon>Linotaeniidae</taxon>
        <taxon>Strigamia</taxon>
    </lineage>
</organism>
<protein>
    <submittedName>
        <fullName evidence="2">Uncharacterized protein</fullName>
    </submittedName>
</protein>
<dbReference type="EMBL" id="JH431783">
    <property type="status" value="NOT_ANNOTATED_CDS"/>
    <property type="molecule type" value="Genomic_DNA"/>
</dbReference>
<proteinExistence type="predicted"/>
<feature type="transmembrane region" description="Helical" evidence="1">
    <location>
        <begin position="65"/>
        <end position="92"/>
    </location>
</feature>
<evidence type="ECO:0000313" key="2">
    <source>
        <dbReference type="EnsemblMetazoa" id="SMAR007336-PA"/>
    </source>
</evidence>
<keyword evidence="1" id="KW-0812">Transmembrane</keyword>